<protein>
    <recommendedName>
        <fullName evidence="4">Transmembrane protein</fullName>
    </recommendedName>
</protein>
<feature type="transmembrane region" description="Helical" evidence="1">
    <location>
        <begin position="292"/>
        <end position="311"/>
    </location>
</feature>
<feature type="transmembrane region" description="Helical" evidence="1">
    <location>
        <begin position="64"/>
        <end position="83"/>
    </location>
</feature>
<dbReference type="Proteomes" id="UP000094527">
    <property type="component" value="Unassembled WGS sequence"/>
</dbReference>
<feature type="non-terminal residue" evidence="2">
    <location>
        <position position="1"/>
    </location>
</feature>
<keyword evidence="1" id="KW-0472">Membrane</keyword>
<feature type="transmembrane region" description="Helical" evidence="1">
    <location>
        <begin position="317"/>
        <end position="338"/>
    </location>
</feature>
<organism evidence="2 3">
    <name type="scientific">Orchesella cincta</name>
    <name type="common">Springtail</name>
    <name type="synonym">Podura cincta</name>
    <dbReference type="NCBI Taxonomy" id="48709"/>
    <lineage>
        <taxon>Eukaryota</taxon>
        <taxon>Metazoa</taxon>
        <taxon>Ecdysozoa</taxon>
        <taxon>Arthropoda</taxon>
        <taxon>Hexapoda</taxon>
        <taxon>Collembola</taxon>
        <taxon>Entomobryomorpha</taxon>
        <taxon>Entomobryoidea</taxon>
        <taxon>Orchesellidae</taxon>
        <taxon>Orchesellinae</taxon>
        <taxon>Orchesella</taxon>
    </lineage>
</organism>
<keyword evidence="1" id="KW-0812">Transmembrane</keyword>
<dbReference type="AlphaFoldDB" id="A0A1D2N205"/>
<evidence type="ECO:0008006" key="4">
    <source>
        <dbReference type="Google" id="ProtNLM"/>
    </source>
</evidence>
<keyword evidence="3" id="KW-1185">Reference proteome</keyword>
<accession>A0A1D2N205</accession>
<sequence>ARKPVKGEVPATQHREIPTQLLTFPENPNYLEAFLDFEYKVGLSPFRIERASFVSSLGHKVVNILWIVLASLCTLHQCGLISATVKRRKLNDREYYSEVGFALLTGIMRIVYVFNLWKHKHTCGKLVALLQSQRFAPLFHTPNAFKLATVVRGLSFLASYVVCGLGLNAIPTHVLITKPWDWRTLFLSHEYAFNSAFSSMSRVFTPPTRVFEQAPWPGKWSSSTMPLGMLGIMLDFSSLVLNSCVQDMMLLSALCLLTAGEDGCAGLAVLLDRYVDVSELSRSVNQTIRGSVPSTTVVGIVATAYGVHALLQRDFAPAVGIVLFAAKLLGTFFVALRISRKCKRFEKWLRYRIAREEHNGAAGGSNSSQ</sequence>
<comment type="caution">
    <text evidence="2">The sequence shown here is derived from an EMBL/GenBank/DDBJ whole genome shotgun (WGS) entry which is preliminary data.</text>
</comment>
<evidence type="ECO:0000313" key="2">
    <source>
        <dbReference type="EMBL" id="ODM99327.1"/>
    </source>
</evidence>
<evidence type="ECO:0000313" key="3">
    <source>
        <dbReference type="Proteomes" id="UP000094527"/>
    </source>
</evidence>
<reference evidence="2 3" key="1">
    <citation type="journal article" date="2016" name="Genome Biol. Evol.">
        <title>Gene Family Evolution Reflects Adaptation to Soil Environmental Stressors in the Genome of the Collembolan Orchesella cincta.</title>
        <authorList>
            <person name="Faddeeva-Vakhrusheva A."/>
            <person name="Derks M.F."/>
            <person name="Anvar S.Y."/>
            <person name="Agamennone V."/>
            <person name="Suring W."/>
            <person name="Smit S."/>
            <person name="van Straalen N.M."/>
            <person name="Roelofs D."/>
        </authorList>
    </citation>
    <scope>NUCLEOTIDE SEQUENCE [LARGE SCALE GENOMIC DNA]</scope>
    <source>
        <tissue evidence="2">Mixed pool</tissue>
    </source>
</reference>
<feature type="transmembrane region" description="Helical" evidence="1">
    <location>
        <begin position="95"/>
        <end position="117"/>
    </location>
</feature>
<keyword evidence="1" id="KW-1133">Transmembrane helix</keyword>
<name>A0A1D2N205_ORCCI</name>
<dbReference type="EMBL" id="LJIJ01000287">
    <property type="protein sequence ID" value="ODM99327.1"/>
    <property type="molecule type" value="Genomic_DNA"/>
</dbReference>
<proteinExistence type="predicted"/>
<evidence type="ECO:0000256" key="1">
    <source>
        <dbReference type="SAM" id="Phobius"/>
    </source>
</evidence>
<gene>
    <name evidence="2" type="ORF">Ocin01_07361</name>
</gene>